<name>A0A1H3S1S3_9MICO</name>
<dbReference type="Pfam" id="PF02720">
    <property type="entry name" value="DUF222"/>
    <property type="match status" value="1"/>
</dbReference>
<protein>
    <recommendedName>
        <fullName evidence="2">HNH nuclease domain-containing protein</fullName>
    </recommendedName>
</protein>
<dbReference type="STRING" id="381665.SAMN05216554_3242"/>
<dbReference type="RefSeq" id="WP_092555618.1">
    <property type="nucleotide sequence ID" value="NZ_FNPZ01000003.1"/>
</dbReference>
<proteinExistence type="predicted"/>
<dbReference type="InterPro" id="IPR003615">
    <property type="entry name" value="HNH_nuc"/>
</dbReference>
<evidence type="ECO:0000313" key="4">
    <source>
        <dbReference type="Proteomes" id="UP000198891"/>
    </source>
</evidence>
<dbReference type="CDD" id="cd00085">
    <property type="entry name" value="HNHc"/>
    <property type="match status" value="1"/>
</dbReference>
<evidence type="ECO:0000259" key="2">
    <source>
        <dbReference type="SMART" id="SM00507"/>
    </source>
</evidence>
<reference evidence="3 4" key="1">
    <citation type="submission" date="2016-10" db="EMBL/GenBank/DDBJ databases">
        <authorList>
            <person name="de Groot N.N."/>
        </authorList>
    </citation>
    <scope>NUCLEOTIDE SEQUENCE [LARGE SCALE GENOMIC DNA]</scope>
    <source>
        <strain evidence="3 4">CGMCC 4.3491</strain>
    </source>
</reference>
<feature type="region of interest" description="Disordered" evidence="1">
    <location>
        <begin position="432"/>
        <end position="472"/>
    </location>
</feature>
<dbReference type="InterPro" id="IPR003870">
    <property type="entry name" value="DUF222"/>
</dbReference>
<evidence type="ECO:0000313" key="3">
    <source>
        <dbReference type="EMBL" id="SDZ31882.1"/>
    </source>
</evidence>
<sequence>MQPTPSEFREIAARFSAWGDSAAALDDGALLAFAAAFDQVARVVGAVQTRVAGEIGARSRSELGEDGLSRSQNFSTPAKLLAAVTRTSTREAKARLDLGERMRGAELLGGGVAPDPFPLVREAMSRGEVGVECAAVITAECAALVKRGTDPVLVSEAEEHLVAAARNPLLTVDDVPRLAVRIRESLDPDGLEPRAEAQREARSFTLNRSTDGMYRGRLALPPEDGALWLGALQAMISPRTTPRFRSEDEFVTETITADPRTLPQKMADAATGLIARAAGAPEMPHLAGATTTVNVHVSVADLESGRGPGWIDGIDEPVPMSTVERLRCHSPQVVTVFGHHGEVLHHGKARRLFSPAQNRALAARDGGCVWPGCDRPPSGCETHHVEEWRSPAHPPGRTDVENGVLLCRFHHARIHKPAWRLTMRHGVPHIVPPRWRDPSQTPIPVTRRRTFAPESRFTSAPGSRPDTERRTV</sequence>
<accession>A0A1H3S1S3</accession>
<gene>
    <name evidence="3" type="ORF">SAMN05216554_3242</name>
</gene>
<feature type="domain" description="HNH nuclease" evidence="2">
    <location>
        <begin position="356"/>
        <end position="412"/>
    </location>
</feature>
<dbReference type="EMBL" id="FNPZ01000003">
    <property type="protein sequence ID" value="SDZ31882.1"/>
    <property type="molecule type" value="Genomic_DNA"/>
</dbReference>
<dbReference type="AlphaFoldDB" id="A0A1H3S1S3"/>
<keyword evidence="4" id="KW-1185">Reference proteome</keyword>
<evidence type="ECO:0000256" key="1">
    <source>
        <dbReference type="SAM" id="MobiDB-lite"/>
    </source>
</evidence>
<dbReference type="SMART" id="SM00507">
    <property type="entry name" value="HNHc"/>
    <property type="match status" value="1"/>
</dbReference>
<dbReference type="OrthoDB" id="5177627at2"/>
<organism evidence="3 4">
    <name type="scientific">Herbiconiux ginsengi</name>
    <dbReference type="NCBI Taxonomy" id="381665"/>
    <lineage>
        <taxon>Bacteria</taxon>
        <taxon>Bacillati</taxon>
        <taxon>Actinomycetota</taxon>
        <taxon>Actinomycetes</taxon>
        <taxon>Micrococcales</taxon>
        <taxon>Microbacteriaceae</taxon>
        <taxon>Herbiconiux</taxon>
    </lineage>
</organism>
<dbReference type="Proteomes" id="UP000198891">
    <property type="component" value="Unassembled WGS sequence"/>
</dbReference>